<dbReference type="PROSITE" id="PS51123">
    <property type="entry name" value="OMPA_2"/>
    <property type="match status" value="1"/>
</dbReference>
<dbReference type="Pfam" id="PF09865">
    <property type="entry name" value="DUF2092"/>
    <property type="match status" value="1"/>
</dbReference>
<evidence type="ECO:0000313" key="6">
    <source>
        <dbReference type="EMBL" id="AJD42963.1"/>
    </source>
</evidence>
<evidence type="ECO:0000256" key="3">
    <source>
        <dbReference type="ARBA" id="ARBA00023136"/>
    </source>
</evidence>
<evidence type="ECO:0000256" key="1">
    <source>
        <dbReference type="ARBA" id="ARBA00004442"/>
    </source>
</evidence>
<keyword evidence="6" id="KW-0449">Lipoprotein</keyword>
<dbReference type="Pfam" id="PF00691">
    <property type="entry name" value="OmpA"/>
    <property type="match status" value="1"/>
</dbReference>
<dbReference type="InterPro" id="IPR050330">
    <property type="entry name" value="Bact_OuterMem_StrucFunc"/>
</dbReference>
<proteinExistence type="predicted"/>
<keyword evidence="2" id="KW-0732">Signal</keyword>
<reference evidence="6 7" key="1">
    <citation type="submission" date="2013-11" db="EMBL/GenBank/DDBJ databases">
        <title>Complete genome sequence of Rhizobium gallicum bv. gallicum R602.</title>
        <authorList>
            <person name="Bustos P."/>
            <person name="Santamaria R.I."/>
            <person name="Lozano L."/>
            <person name="Acosta J.L."/>
            <person name="Ormeno-Orrillo E."/>
            <person name="Rogel M.A."/>
            <person name="Romero D."/>
            <person name="Cevallos M.A."/>
            <person name="Martinez-Romero E."/>
            <person name="Gonzalez V."/>
        </authorList>
    </citation>
    <scope>NUCLEOTIDE SEQUENCE [LARGE SCALE GENOMIC DNA]</scope>
    <source>
        <strain evidence="6 7">R602</strain>
    </source>
</reference>
<protein>
    <submittedName>
        <fullName evidence="6">LolA family outer membrane lipoprotein carrier protein</fullName>
    </submittedName>
</protein>
<dbReference type="Gene3D" id="3.30.1330.60">
    <property type="entry name" value="OmpA-like domain"/>
    <property type="match status" value="1"/>
</dbReference>
<dbReference type="GO" id="GO:0009279">
    <property type="term" value="C:cell outer membrane"/>
    <property type="evidence" value="ECO:0007669"/>
    <property type="project" value="UniProtKB-SubCell"/>
</dbReference>
<dbReference type="InterPro" id="IPR006665">
    <property type="entry name" value="OmpA-like"/>
</dbReference>
<gene>
    <name evidence="6" type="ORF">RGR602_CH03656</name>
</gene>
<sequence>MFSTRIEMLEHQEYDRAWRKLNGNAPRHGRIARKIFLAVAFVVAANAPSWSQEDPAKHYSKEAMQQALQTRDQYDLYGLRFGVGKATLEPGAETLLDDIATALKNLPDWSLRIVGHTDASGNAEANERLSLERADAIKAALVERGVDADRLLAGGAGQTRPIASNETAEGKALNRRVELVRLTDSAEAKKLLKAMSDYLATQKAISFAYDANLQVVTNSDQKLGLASSGTVTLSRPDKVHTTRSGGFVETEALFDGKTLTLLGKNLNKYTQVDIPGTVDHLIDELKDKYGLPLPAADLLMTNSYDELMQGVYDSKDLGSGVINSAECDSLAFRKDDVDFQIWVAQGAQPYPCRFVITSRLVKGGPEYSVQVRDWKSGDEVMPGDFGFKNPTNAEKVDVKDIQSNLGELPGNFVRGDGK</sequence>
<dbReference type="InterPro" id="IPR006664">
    <property type="entry name" value="OMP_bac"/>
</dbReference>
<dbReference type="SUPFAM" id="SSF103088">
    <property type="entry name" value="OmpA-like"/>
    <property type="match status" value="1"/>
</dbReference>
<dbReference type="InterPro" id="IPR036737">
    <property type="entry name" value="OmpA-like_sf"/>
</dbReference>
<dbReference type="PANTHER" id="PTHR30329:SF20">
    <property type="entry name" value="EXPORTED PROTEIN"/>
    <property type="match status" value="1"/>
</dbReference>
<comment type="subcellular location">
    <subcellularLocation>
        <location evidence="1">Cell outer membrane</location>
    </subcellularLocation>
</comment>
<evidence type="ECO:0000256" key="4">
    <source>
        <dbReference type="PROSITE-ProRule" id="PRU00473"/>
    </source>
</evidence>
<dbReference type="InterPro" id="IPR029046">
    <property type="entry name" value="LolA/LolB/LppX"/>
</dbReference>
<dbReference type="SUPFAM" id="SSF89392">
    <property type="entry name" value="Prokaryotic lipoproteins and lipoprotein localization factors"/>
    <property type="match status" value="1"/>
</dbReference>
<feature type="domain" description="OmpA-like" evidence="5">
    <location>
        <begin position="68"/>
        <end position="185"/>
    </location>
</feature>
<organism evidence="6 7">
    <name type="scientific">Rhizobium gallicum bv. gallicum R602sp</name>
    <dbReference type="NCBI Taxonomy" id="1041138"/>
    <lineage>
        <taxon>Bacteria</taxon>
        <taxon>Pseudomonadati</taxon>
        <taxon>Pseudomonadota</taxon>
        <taxon>Alphaproteobacteria</taxon>
        <taxon>Hyphomicrobiales</taxon>
        <taxon>Rhizobiaceae</taxon>
        <taxon>Rhizobium/Agrobacterium group</taxon>
        <taxon>Rhizobium</taxon>
    </lineage>
</organism>
<evidence type="ECO:0000313" key="7">
    <source>
        <dbReference type="Proteomes" id="UP000031368"/>
    </source>
</evidence>
<name>A0A0B4X8P0_9HYPH</name>
<dbReference type="HOGENOM" id="CLU_656999_0_0_5"/>
<evidence type="ECO:0000256" key="2">
    <source>
        <dbReference type="ARBA" id="ARBA00022729"/>
    </source>
</evidence>
<dbReference type="PANTHER" id="PTHR30329">
    <property type="entry name" value="STATOR ELEMENT OF FLAGELLAR MOTOR COMPLEX"/>
    <property type="match status" value="1"/>
</dbReference>
<keyword evidence="3 4" id="KW-0472">Membrane</keyword>
<accession>A0A0B4X8P0</accession>
<dbReference type="AlphaFoldDB" id="A0A0B4X8P0"/>
<keyword evidence="7" id="KW-1185">Reference proteome</keyword>
<dbReference type="PRINTS" id="PR01021">
    <property type="entry name" value="OMPADOMAIN"/>
</dbReference>
<dbReference type="EMBL" id="CP006877">
    <property type="protein sequence ID" value="AJD42963.1"/>
    <property type="molecule type" value="Genomic_DNA"/>
</dbReference>
<dbReference type="InterPro" id="IPR019207">
    <property type="entry name" value="DUF2092"/>
</dbReference>
<dbReference type="RefSeq" id="WP_039846236.1">
    <property type="nucleotide sequence ID" value="NZ_CP006877.1"/>
</dbReference>
<evidence type="ECO:0000259" key="5">
    <source>
        <dbReference type="PROSITE" id="PS51123"/>
    </source>
</evidence>
<dbReference type="CDD" id="cd07185">
    <property type="entry name" value="OmpA_C-like"/>
    <property type="match status" value="1"/>
</dbReference>
<dbReference type="Proteomes" id="UP000031368">
    <property type="component" value="Chromosome"/>
</dbReference>
<dbReference type="KEGG" id="rga:RGR602_CH03656"/>